<evidence type="ECO:0000259" key="2">
    <source>
        <dbReference type="PROSITE" id="PS50930"/>
    </source>
</evidence>
<dbReference type="InterPro" id="IPR011006">
    <property type="entry name" value="CheY-like_superfamily"/>
</dbReference>
<dbReference type="Gene3D" id="3.40.50.2300">
    <property type="match status" value="1"/>
</dbReference>
<dbReference type="PROSITE" id="PS50930">
    <property type="entry name" value="HTH_LYTTR"/>
    <property type="match status" value="1"/>
</dbReference>
<dbReference type="GO" id="GO:0000156">
    <property type="term" value="F:phosphorelay response regulator activity"/>
    <property type="evidence" value="ECO:0007669"/>
    <property type="project" value="InterPro"/>
</dbReference>
<dbReference type="SMART" id="SM00850">
    <property type="entry name" value="LytTR"/>
    <property type="match status" value="1"/>
</dbReference>
<dbReference type="PANTHER" id="PTHR37299:SF1">
    <property type="entry name" value="STAGE 0 SPORULATION PROTEIN A HOMOLOG"/>
    <property type="match status" value="1"/>
</dbReference>
<feature type="domain" description="HTH LytTR-type" evidence="2">
    <location>
        <begin position="140"/>
        <end position="247"/>
    </location>
</feature>
<organism evidence="3">
    <name type="scientific">termite gut metagenome</name>
    <dbReference type="NCBI Taxonomy" id="433724"/>
    <lineage>
        <taxon>unclassified sequences</taxon>
        <taxon>metagenomes</taxon>
        <taxon>organismal metagenomes</taxon>
    </lineage>
</organism>
<dbReference type="InterPro" id="IPR001789">
    <property type="entry name" value="Sig_transdc_resp-reg_receiver"/>
</dbReference>
<reference evidence="3" key="1">
    <citation type="submission" date="2019-03" db="EMBL/GenBank/DDBJ databases">
        <title>Single cell metagenomics reveals metabolic interactions within the superorganism composed of flagellate Streblomastix strix and complex community of Bacteroidetes bacteria on its surface.</title>
        <authorList>
            <person name="Treitli S.C."/>
            <person name="Kolisko M."/>
            <person name="Husnik F."/>
            <person name="Keeling P."/>
            <person name="Hampl V."/>
        </authorList>
    </citation>
    <scope>NUCLEOTIDE SEQUENCE</scope>
    <source>
        <strain evidence="3">STM</strain>
    </source>
</reference>
<dbReference type="SUPFAM" id="SSF52172">
    <property type="entry name" value="CheY-like"/>
    <property type="match status" value="1"/>
</dbReference>
<dbReference type="Gene3D" id="2.40.50.1020">
    <property type="entry name" value="LytTr DNA-binding domain"/>
    <property type="match status" value="1"/>
</dbReference>
<dbReference type="PROSITE" id="PS50110">
    <property type="entry name" value="RESPONSE_REGULATORY"/>
    <property type="match status" value="1"/>
</dbReference>
<dbReference type="GO" id="GO:0003677">
    <property type="term" value="F:DNA binding"/>
    <property type="evidence" value="ECO:0007669"/>
    <property type="project" value="InterPro"/>
</dbReference>
<dbReference type="InterPro" id="IPR007492">
    <property type="entry name" value="LytTR_DNA-bd_dom"/>
</dbReference>
<dbReference type="EMBL" id="SNRY01000073">
    <property type="protein sequence ID" value="KAA6348258.1"/>
    <property type="molecule type" value="Genomic_DNA"/>
</dbReference>
<evidence type="ECO:0000259" key="1">
    <source>
        <dbReference type="PROSITE" id="PS50110"/>
    </source>
</evidence>
<gene>
    <name evidence="3" type="ORF">EZS27_004326</name>
</gene>
<proteinExistence type="predicted"/>
<accession>A0A5J4SQR8</accession>
<dbReference type="AlphaFoldDB" id="A0A5J4SQR8"/>
<sequence length="248" mass="28173">MKILIVEDETAAYENLKNIIEEINPSIQISGHTESVVQTARWLSGNPAPDLIFMDIHLSDGSAFNIFAAVTVETPVIFTTAYNEYAIEAFKINSIDYLLKPIVAQEVERALEKYHKLNNKERLASLNNLLLSAEKYPDKMLIPVNNKLVPVDIAAISYFYSSNGNSRVVLKDNTCFHYVKPLDAIYNLLSPSLFFRANKQFIISKDSVRNITIWFDSRLFVTLDTDVPERLYVSKNKASLFKKWLTAG</sequence>
<dbReference type="PANTHER" id="PTHR37299">
    <property type="entry name" value="TRANSCRIPTIONAL REGULATOR-RELATED"/>
    <property type="match status" value="1"/>
</dbReference>
<dbReference type="FunFam" id="3.40.50.2300:FF:000361">
    <property type="entry name" value="Two-component system response regulator"/>
    <property type="match status" value="1"/>
</dbReference>
<protein>
    <submittedName>
        <fullName evidence="3">Sensory transduction protein LytR</fullName>
    </submittedName>
</protein>
<dbReference type="SMART" id="SM00448">
    <property type="entry name" value="REC"/>
    <property type="match status" value="1"/>
</dbReference>
<dbReference type="InterPro" id="IPR046947">
    <property type="entry name" value="LytR-like"/>
</dbReference>
<comment type="caution">
    <text evidence="3">The sequence shown here is derived from an EMBL/GenBank/DDBJ whole genome shotgun (WGS) entry which is preliminary data.</text>
</comment>
<name>A0A5J4SQR8_9ZZZZ</name>
<feature type="domain" description="Response regulatory" evidence="1">
    <location>
        <begin position="2"/>
        <end position="115"/>
    </location>
</feature>
<dbReference type="Pfam" id="PF04397">
    <property type="entry name" value="LytTR"/>
    <property type="match status" value="1"/>
</dbReference>
<dbReference type="Pfam" id="PF00072">
    <property type="entry name" value="Response_reg"/>
    <property type="match status" value="1"/>
</dbReference>
<evidence type="ECO:0000313" key="3">
    <source>
        <dbReference type="EMBL" id="KAA6348258.1"/>
    </source>
</evidence>